<organism evidence="8 9">
    <name type="scientific">Exophiala oligosperma</name>
    <dbReference type="NCBI Taxonomy" id="215243"/>
    <lineage>
        <taxon>Eukaryota</taxon>
        <taxon>Fungi</taxon>
        <taxon>Dikarya</taxon>
        <taxon>Ascomycota</taxon>
        <taxon>Pezizomycotina</taxon>
        <taxon>Eurotiomycetes</taxon>
        <taxon>Chaetothyriomycetidae</taxon>
        <taxon>Chaetothyriales</taxon>
        <taxon>Herpotrichiellaceae</taxon>
        <taxon>Exophiala</taxon>
    </lineage>
</organism>
<dbReference type="InterPro" id="IPR036259">
    <property type="entry name" value="MFS_trans_sf"/>
</dbReference>
<dbReference type="GeneID" id="27353770"/>
<keyword evidence="9" id="KW-1185">Reference proteome</keyword>
<sequence>MGSVRHSLEKEAAPSVGSVQNAESAALMSEHEKRALRKFDIFLLPAILLLILLAWLDRTNIGNAKIFGLEKSLGLKGNQFNNISTLFFPFYILLDVPWVVAVKRFGASRVLCISMIGFTAATLGMGFCHTYAQAIGCRLVLGAFEAGLLPATIFIISTIWDQNSQGKRIAVVYIATAISGAFGGLIAYGTQVGGDRNGLEAWRWLFIIEGTLSGGVGLLMLLFLPTSAEKAWFLNASEQEAMRLRAERTAIYKGEDQTFRWSYFAMAVFDPFVVIAAITLFTHSIAVLGYSIFLPTIIRGFGYTALQANYLTIPVYIFGAVVIGTVAFLSDRFKKRALFLCMLVVPGILGYAIVVGTANKVAGYIAMFLCAGGMATFSVIFLAWVSNNVSPEYKRSVALPFVLTITNCSGLIGSQLYIARDAPRYVMGNAVSMGCEIVAVFGVAVIFWLLRRRNAQKEKLRAEGATTNGLEGDKALGFTYLL</sequence>
<dbReference type="RefSeq" id="XP_016266218.1">
    <property type="nucleotide sequence ID" value="XM_016402321.1"/>
</dbReference>
<evidence type="ECO:0000256" key="2">
    <source>
        <dbReference type="ARBA" id="ARBA00022448"/>
    </source>
</evidence>
<evidence type="ECO:0000256" key="4">
    <source>
        <dbReference type="ARBA" id="ARBA00022989"/>
    </source>
</evidence>
<keyword evidence="4 6" id="KW-1133">Transmembrane helix</keyword>
<evidence type="ECO:0000313" key="8">
    <source>
        <dbReference type="EMBL" id="KIW46002.1"/>
    </source>
</evidence>
<accession>A0A0D2C8C0</accession>
<feature type="transmembrane region" description="Helical" evidence="6">
    <location>
        <begin position="138"/>
        <end position="157"/>
    </location>
</feature>
<dbReference type="PROSITE" id="PS50850">
    <property type="entry name" value="MFS"/>
    <property type="match status" value="1"/>
</dbReference>
<dbReference type="SUPFAM" id="SSF103473">
    <property type="entry name" value="MFS general substrate transporter"/>
    <property type="match status" value="1"/>
</dbReference>
<feature type="transmembrane region" description="Helical" evidence="6">
    <location>
        <begin position="337"/>
        <end position="358"/>
    </location>
</feature>
<dbReference type="InterPro" id="IPR011701">
    <property type="entry name" value="MFS"/>
</dbReference>
<feature type="transmembrane region" description="Helical" evidence="6">
    <location>
        <begin position="169"/>
        <end position="189"/>
    </location>
</feature>
<dbReference type="FunFam" id="1.20.1250.20:FF:000013">
    <property type="entry name" value="MFS general substrate transporter"/>
    <property type="match status" value="1"/>
</dbReference>
<evidence type="ECO:0000256" key="3">
    <source>
        <dbReference type="ARBA" id="ARBA00022692"/>
    </source>
</evidence>
<dbReference type="PANTHER" id="PTHR43791">
    <property type="entry name" value="PERMEASE-RELATED"/>
    <property type="match status" value="1"/>
</dbReference>
<dbReference type="Gene3D" id="1.20.1250.20">
    <property type="entry name" value="MFS general substrate transporter like domains"/>
    <property type="match status" value="2"/>
</dbReference>
<dbReference type="GO" id="GO:0022857">
    <property type="term" value="F:transmembrane transporter activity"/>
    <property type="evidence" value="ECO:0007669"/>
    <property type="project" value="InterPro"/>
</dbReference>
<feature type="transmembrane region" description="Helical" evidence="6">
    <location>
        <begin position="83"/>
        <end position="101"/>
    </location>
</feature>
<keyword evidence="2" id="KW-0813">Transport</keyword>
<feature type="transmembrane region" description="Helical" evidence="6">
    <location>
        <begin position="430"/>
        <end position="450"/>
    </location>
</feature>
<dbReference type="VEuPathDB" id="FungiDB:PV06_01696"/>
<evidence type="ECO:0000313" key="9">
    <source>
        <dbReference type="Proteomes" id="UP000053342"/>
    </source>
</evidence>
<feature type="transmembrane region" description="Helical" evidence="6">
    <location>
        <begin position="110"/>
        <end position="132"/>
    </location>
</feature>
<dbReference type="HOGENOM" id="CLU_001265_0_1_1"/>
<gene>
    <name evidence="8" type="ORF">PV06_01696</name>
</gene>
<dbReference type="Pfam" id="PF07690">
    <property type="entry name" value="MFS_1"/>
    <property type="match status" value="1"/>
</dbReference>
<protein>
    <recommendedName>
        <fullName evidence="7">Major facilitator superfamily (MFS) profile domain-containing protein</fullName>
    </recommendedName>
</protein>
<name>A0A0D2C8C0_9EURO</name>
<evidence type="ECO:0000256" key="1">
    <source>
        <dbReference type="ARBA" id="ARBA00004141"/>
    </source>
</evidence>
<feature type="transmembrane region" description="Helical" evidence="6">
    <location>
        <begin position="263"/>
        <end position="293"/>
    </location>
</feature>
<evidence type="ECO:0000256" key="6">
    <source>
        <dbReference type="SAM" id="Phobius"/>
    </source>
</evidence>
<dbReference type="OrthoDB" id="2962993at2759"/>
<dbReference type="InterPro" id="IPR020846">
    <property type="entry name" value="MFS_dom"/>
</dbReference>
<proteinExistence type="predicted"/>
<feature type="transmembrane region" description="Helical" evidence="6">
    <location>
        <begin position="201"/>
        <end position="224"/>
    </location>
</feature>
<keyword evidence="5 6" id="KW-0472">Membrane</keyword>
<evidence type="ECO:0000256" key="5">
    <source>
        <dbReference type="ARBA" id="ARBA00023136"/>
    </source>
</evidence>
<feature type="transmembrane region" description="Helical" evidence="6">
    <location>
        <begin position="313"/>
        <end position="330"/>
    </location>
</feature>
<keyword evidence="3 6" id="KW-0812">Transmembrane</keyword>
<dbReference type="GO" id="GO:0016020">
    <property type="term" value="C:membrane"/>
    <property type="evidence" value="ECO:0007669"/>
    <property type="project" value="UniProtKB-SubCell"/>
</dbReference>
<reference evidence="8 9" key="1">
    <citation type="submission" date="2015-01" db="EMBL/GenBank/DDBJ databases">
        <title>The Genome Sequence of Exophiala oligosperma CBS72588.</title>
        <authorList>
            <consortium name="The Broad Institute Genomics Platform"/>
            <person name="Cuomo C."/>
            <person name="de Hoog S."/>
            <person name="Gorbushina A."/>
            <person name="Stielow B."/>
            <person name="Teixiera M."/>
            <person name="Abouelleil A."/>
            <person name="Chapman S.B."/>
            <person name="Priest M."/>
            <person name="Young S.K."/>
            <person name="Wortman J."/>
            <person name="Nusbaum C."/>
            <person name="Birren B."/>
        </authorList>
    </citation>
    <scope>NUCLEOTIDE SEQUENCE [LARGE SCALE GENOMIC DNA]</scope>
    <source>
        <strain evidence="8 9">CBS 72588</strain>
    </source>
</reference>
<dbReference type="EMBL" id="KN847333">
    <property type="protein sequence ID" value="KIW46002.1"/>
    <property type="molecule type" value="Genomic_DNA"/>
</dbReference>
<comment type="subcellular location">
    <subcellularLocation>
        <location evidence="1">Membrane</location>
        <topology evidence="1">Multi-pass membrane protein</topology>
    </subcellularLocation>
</comment>
<dbReference type="PANTHER" id="PTHR43791:SF24">
    <property type="entry name" value="NICOTINIC ACID PLASMA MEMBRANE TRANSPORTER"/>
    <property type="match status" value="1"/>
</dbReference>
<dbReference type="AlphaFoldDB" id="A0A0D2C8C0"/>
<dbReference type="Proteomes" id="UP000053342">
    <property type="component" value="Unassembled WGS sequence"/>
</dbReference>
<evidence type="ECO:0000259" key="7">
    <source>
        <dbReference type="PROSITE" id="PS50850"/>
    </source>
</evidence>
<feature type="domain" description="Major facilitator superfamily (MFS) profile" evidence="7">
    <location>
        <begin position="43"/>
        <end position="454"/>
    </location>
</feature>
<feature type="transmembrane region" description="Helical" evidence="6">
    <location>
        <begin position="397"/>
        <end position="418"/>
    </location>
</feature>
<feature type="transmembrane region" description="Helical" evidence="6">
    <location>
        <begin position="364"/>
        <end position="385"/>
    </location>
</feature>
<feature type="transmembrane region" description="Helical" evidence="6">
    <location>
        <begin position="39"/>
        <end position="56"/>
    </location>
</feature>